<dbReference type="PROSITE" id="PS51257">
    <property type="entry name" value="PROKAR_LIPOPROTEIN"/>
    <property type="match status" value="1"/>
</dbReference>
<dbReference type="AlphaFoldDB" id="A0A4Q0M9W6"/>
<dbReference type="SUPFAM" id="SSF56784">
    <property type="entry name" value="HAD-like"/>
    <property type="match status" value="1"/>
</dbReference>
<sequence>MKYKSLLLYTALCFTTVSCTVRISQTEGLSTDITKSGKLWASLWQQRAAEYDALCFQAYNVAKLRLDNSVNASHSKPLAIVTDIDETVLDNSPNAVQQALLGKDFEQEAWYKWTSKAACDTVPGSYSFFKYAASKGVTVFYITNRDEREREATLKNLQKYGFPNADNEHLLLKQATSGKESRRKSVLTTHEIILLIGDNLSDFASLFDKKPEQERQAVTQNQSENFGKLFIVLPNATYGDWENAIFKYNYQLSPAQKEELIKNSLQKE</sequence>
<dbReference type="InterPro" id="IPR023214">
    <property type="entry name" value="HAD_sf"/>
</dbReference>
<dbReference type="GO" id="GO:0009279">
    <property type="term" value="C:cell outer membrane"/>
    <property type="evidence" value="ECO:0007669"/>
    <property type="project" value="InterPro"/>
</dbReference>
<dbReference type="Gene3D" id="3.40.50.1000">
    <property type="entry name" value="HAD superfamily/HAD-like"/>
    <property type="match status" value="1"/>
</dbReference>
<dbReference type="EMBL" id="RXOC01000005">
    <property type="protein sequence ID" value="RXF70018.1"/>
    <property type="molecule type" value="Genomic_DNA"/>
</dbReference>
<dbReference type="PANTHER" id="PTHR31284">
    <property type="entry name" value="ACID PHOSPHATASE-LIKE PROTEIN"/>
    <property type="match status" value="1"/>
</dbReference>
<evidence type="ECO:0000313" key="3">
    <source>
        <dbReference type="Proteomes" id="UP000290848"/>
    </source>
</evidence>
<comment type="caution">
    <text evidence="2">The sequence shown here is derived from an EMBL/GenBank/DDBJ whole genome shotgun (WGS) entry which is preliminary data.</text>
</comment>
<dbReference type="PIRSF" id="PIRSF019271">
    <property type="entry name" value="Acid_Ptase_C"/>
    <property type="match status" value="1"/>
</dbReference>
<dbReference type="NCBIfam" id="TIGR01533">
    <property type="entry name" value="lipo_e_P4"/>
    <property type="match status" value="1"/>
</dbReference>
<dbReference type="PANTHER" id="PTHR31284:SF10">
    <property type="entry name" value="ACID PHOSPHATASE-LIKE PROTEIN"/>
    <property type="match status" value="1"/>
</dbReference>
<evidence type="ECO:0000313" key="2">
    <source>
        <dbReference type="EMBL" id="RXF70018.1"/>
    </source>
</evidence>
<dbReference type="CDD" id="cd07534">
    <property type="entry name" value="HAD_CAP"/>
    <property type="match status" value="1"/>
</dbReference>
<dbReference type="SFLD" id="SFLDG01125">
    <property type="entry name" value="C1.1:_Acid_Phosphatase_Like"/>
    <property type="match status" value="1"/>
</dbReference>
<name>A0A4Q0M9W6_9SPHI</name>
<dbReference type="InterPro" id="IPR036412">
    <property type="entry name" value="HAD-like_sf"/>
</dbReference>
<dbReference type="InterPro" id="IPR005519">
    <property type="entry name" value="Acid_phosphat_B-like"/>
</dbReference>
<organism evidence="2 3">
    <name type="scientific">Arcticibacter tournemirensis</name>
    <dbReference type="NCBI Taxonomy" id="699437"/>
    <lineage>
        <taxon>Bacteria</taxon>
        <taxon>Pseudomonadati</taxon>
        <taxon>Bacteroidota</taxon>
        <taxon>Sphingobacteriia</taxon>
        <taxon>Sphingobacteriales</taxon>
        <taxon>Sphingobacteriaceae</taxon>
        <taxon>Arcticibacter</taxon>
    </lineage>
</organism>
<evidence type="ECO:0000256" key="1">
    <source>
        <dbReference type="ARBA" id="ARBA00022729"/>
    </source>
</evidence>
<proteinExistence type="predicted"/>
<dbReference type="Proteomes" id="UP000290848">
    <property type="component" value="Unassembled WGS sequence"/>
</dbReference>
<keyword evidence="2" id="KW-0449">Lipoprotein</keyword>
<dbReference type="SFLD" id="SFLDS00003">
    <property type="entry name" value="Haloacid_Dehalogenase"/>
    <property type="match status" value="1"/>
</dbReference>
<dbReference type="RefSeq" id="WP_128769091.1">
    <property type="nucleotide sequence ID" value="NZ_RXOC01000005.1"/>
</dbReference>
<keyword evidence="1" id="KW-0732">Signal</keyword>
<dbReference type="Pfam" id="PF03767">
    <property type="entry name" value="Acid_phosphat_B"/>
    <property type="match status" value="1"/>
</dbReference>
<accession>A0A4Q0M9W6</accession>
<protein>
    <submittedName>
        <fullName evidence="2">5'-nucleotidase, lipoprotein e(P4) family</fullName>
    </submittedName>
</protein>
<reference evidence="2 3" key="1">
    <citation type="submission" date="2018-12" db="EMBL/GenBank/DDBJ databases">
        <title>The Draft Genome Sequence of the Soil Bacterium Pedobacter tournemirensis R1.</title>
        <authorList>
            <person name="He J."/>
        </authorList>
    </citation>
    <scope>NUCLEOTIDE SEQUENCE [LARGE SCALE GENOMIC DNA]</scope>
    <source>
        <strain evidence="2 3">R1</strain>
    </source>
</reference>
<gene>
    <name evidence="2" type="ORF">EKH83_09005</name>
</gene>
<dbReference type="InterPro" id="IPR006423">
    <property type="entry name" value="Lipo_e_P4"/>
</dbReference>